<evidence type="ECO:0000313" key="3">
    <source>
        <dbReference type="Proteomes" id="UP001149074"/>
    </source>
</evidence>
<reference evidence="2" key="2">
    <citation type="journal article" date="2023" name="IMA Fungus">
        <title>Comparative genomic study of the Penicillium genus elucidates a diverse pangenome and 15 lateral gene transfer events.</title>
        <authorList>
            <person name="Petersen C."/>
            <person name="Sorensen T."/>
            <person name="Nielsen M.R."/>
            <person name="Sondergaard T.E."/>
            <person name="Sorensen J.L."/>
            <person name="Fitzpatrick D.A."/>
            <person name="Frisvad J.C."/>
            <person name="Nielsen K.L."/>
        </authorList>
    </citation>
    <scope>NUCLEOTIDE SEQUENCE</scope>
    <source>
        <strain evidence="2">IBT 30761</strain>
    </source>
</reference>
<accession>A0A9W9G0F4</accession>
<feature type="region of interest" description="Disordered" evidence="1">
    <location>
        <begin position="119"/>
        <end position="138"/>
    </location>
</feature>
<proteinExistence type="predicted"/>
<sequence>MHAHHSPGASVSQFAGSGCSVQAIRRISELSPTSRAQAGTSSPRPFIFFTSLKGSAILRALQLSAMMAVRSPLSVLSYRDASSSSLESPSAPFGVRDSSYSAPGSEFINAADTLSVAPNDSSDVGAEVEASQDNGDGVGNEITSTTSVHTPGLTIQTTPARVDHVNHARSDEDEPPQSVIHAPPGFGDFVRTSPLVFAPDDFPQSIGTVQA</sequence>
<evidence type="ECO:0000256" key="1">
    <source>
        <dbReference type="SAM" id="MobiDB-lite"/>
    </source>
</evidence>
<protein>
    <submittedName>
        <fullName evidence="2">Uncharacterized protein</fullName>
    </submittedName>
</protein>
<dbReference type="EMBL" id="JAPQKI010000003">
    <property type="protein sequence ID" value="KAJ5109793.1"/>
    <property type="molecule type" value="Genomic_DNA"/>
</dbReference>
<gene>
    <name evidence="2" type="ORF">N7532_002438</name>
</gene>
<dbReference type="OrthoDB" id="10313870at2759"/>
<reference evidence="2" key="1">
    <citation type="submission" date="2022-11" db="EMBL/GenBank/DDBJ databases">
        <authorList>
            <person name="Petersen C."/>
        </authorList>
    </citation>
    <scope>NUCLEOTIDE SEQUENCE</scope>
    <source>
        <strain evidence="2">IBT 30761</strain>
    </source>
</reference>
<dbReference type="GeneID" id="81353911"/>
<keyword evidence="3" id="KW-1185">Reference proteome</keyword>
<dbReference type="RefSeq" id="XP_056477904.1">
    <property type="nucleotide sequence ID" value="XM_056614932.1"/>
</dbReference>
<organism evidence="2 3">
    <name type="scientific">Penicillium argentinense</name>
    <dbReference type="NCBI Taxonomy" id="1131581"/>
    <lineage>
        <taxon>Eukaryota</taxon>
        <taxon>Fungi</taxon>
        <taxon>Dikarya</taxon>
        <taxon>Ascomycota</taxon>
        <taxon>Pezizomycotina</taxon>
        <taxon>Eurotiomycetes</taxon>
        <taxon>Eurotiomycetidae</taxon>
        <taxon>Eurotiales</taxon>
        <taxon>Aspergillaceae</taxon>
        <taxon>Penicillium</taxon>
    </lineage>
</organism>
<evidence type="ECO:0000313" key="2">
    <source>
        <dbReference type="EMBL" id="KAJ5109793.1"/>
    </source>
</evidence>
<name>A0A9W9G0F4_9EURO</name>
<dbReference type="Proteomes" id="UP001149074">
    <property type="component" value="Unassembled WGS sequence"/>
</dbReference>
<comment type="caution">
    <text evidence="2">The sequence shown here is derived from an EMBL/GenBank/DDBJ whole genome shotgun (WGS) entry which is preliminary data.</text>
</comment>
<dbReference type="AlphaFoldDB" id="A0A9W9G0F4"/>